<evidence type="ECO:0000256" key="8">
    <source>
        <dbReference type="HAMAP-Rule" id="MF_02005"/>
    </source>
</evidence>
<keyword evidence="4 8" id="KW-0067">ATP-binding</keyword>
<proteinExistence type="inferred from homology"/>
<comment type="subunit">
    <text evidence="8">Monomer.</text>
</comment>
<evidence type="ECO:0000256" key="4">
    <source>
        <dbReference type="ARBA" id="ARBA00022840"/>
    </source>
</evidence>
<dbReference type="SUPFAM" id="SSF50677">
    <property type="entry name" value="ValRS/IleRS/LeuRS editing domain"/>
    <property type="match status" value="1"/>
</dbReference>
<dbReference type="AlphaFoldDB" id="A0A239WKG5"/>
<feature type="binding site" evidence="8">
    <location>
        <position position="614"/>
    </location>
    <ligand>
        <name>ATP</name>
        <dbReference type="ChEBI" id="CHEBI:30616"/>
    </ligand>
</feature>
<evidence type="ECO:0000256" key="2">
    <source>
        <dbReference type="ARBA" id="ARBA00022598"/>
    </source>
</evidence>
<dbReference type="GO" id="GO:0005829">
    <property type="term" value="C:cytosol"/>
    <property type="evidence" value="ECO:0007669"/>
    <property type="project" value="TreeGrafter"/>
</dbReference>
<dbReference type="NCBIfam" id="NF000540">
    <property type="entry name" value="alt_ValS"/>
    <property type="match status" value="1"/>
</dbReference>
<dbReference type="CDD" id="cd07962">
    <property type="entry name" value="Anticodon_Ia_Val"/>
    <property type="match status" value="1"/>
</dbReference>
<dbReference type="InterPro" id="IPR002300">
    <property type="entry name" value="aa-tRNA-synth_Ia"/>
</dbReference>
<dbReference type="Gene3D" id="1.10.730.10">
    <property type="entry name" value="Isoleucyl-tRNA Synthetase, Domain 1"/>
    <property type="match status" value="1"/>
</dbReference>
<dbReference type="Gene3D" id="3.90.740.10">
    <property type="entry name" value="Valyl/Leucyl/Isoleucyl-tRNA synthetase, editing domain"/>
    <property type="match status" value="1"/>
</dbReference>
<feature type="domain" description="Methionyl/Valyl/Leucyl/Isoleucyl-tRNA synthetase anticodon-binding" evidence="10">
    <location>
        <begin position="689"/>
        <end position="830"/>
    </location>
</feature>
<protein>
    <recommendedName>
        <fullName evidence="8">Valine--tRNA ligase</fullName>
        <ecNumber evidence="8">6.1.1.9</ecNumber>
    </recommendedName>
    <alternativeName>
        <fullName evidence="8">Valyl-tRNA synthetase</fullName>
        <shortName evidence="8">ValRS</shortName>
    </alternativeName>
</protein>
<dbReference type="GO" id="GO:0002161">
    <property type="term" value="F:aminoacyl-tRNA deacylase activity"/>
    <property type="evidence" value="ECO:0007669"/>
    <property type="project" value="InterPro"/>
</dbReference>
<keyword evidence="3 8" id="KW-0547">Nucleotide-binding</keyword>
<name>A0A239WKG5_9ACTN</name>
<evidence type="ECO:0000313" key="11">
    <source>
        <dbReference type="EMBL" id="SNV34104.1"/>
    </source>
</evidence>
<feature type="domain" description="Aminoacyl-tRNA synthetase class Ia" evidence="9">
    <location>
        <begin position="51"/>
        <end position="646"/>
    </location>
</feature>
<feature type="short sequence motif" description="'HIGH' region" evidence="8">
    <location>
        <begin position="82"/>
        <end position="92"/>
    </location>
</feature>
<dbReference type="InterPro" id="IPR009080">
    <property type="entry name" value="tRNAsynth_Ia_anticodon-bd"/>
</dbReference>
<dbReference type="GO" id="GO:0005524">
    <property type="term" value="F:ATP binding"/>
    <property type="evidence" value="ECO:0007669"/>
    <property type="project" value="UniProtKB-UniRule"/>
</dbReference>
<dbReference type="Pfam" id="PF00133">
    <property type="entry name" value="tRNA-synt_1"/>
    <property type="match status" value="1"/>
</dbReference>
<comment type="catalytic activity">
    <reaction evidence="7 8">
        <text>tRNA(Val) + L-valine + ATP = L-valyl-tRNA(Val) + AMP + diphosphate</text>
        <dbReference type="Rhea" id="RHEA:10704"/>
        <dbReference type="Rhea" id="RHEA-COMP:9672"/>
        <dbReference type="Rhea" id="RHEA-COMP:9708"/>
        <dbReference type="ChEBI" id="CHEBI:30616"/>
        <dbReference type="ChEBI" id="CHEBI:33019"/>
        <dbReference type="ChEBI" id="CHEBI:57762"/>
        <dbReference type="ChEBI" id="CHEBI:78442"/>
        <dbReference type="ChEBI" id="CHEBI:78537"/>
        <dbReference type="ChEBI" id="CHEBI:456215"/>
        <dbReference type="EC" id="6.1.1.9"/>
    </reaction>
</comment>
<dbReference type="GO" id="GO:0004832">
    <property type="term" value="F:valine-tRNA ligase activity"/>
    <property type="evidence" value="ECO:0007669"/>
    <property type="project" value="UniProtKB-UniRule"/>
</dbReference>
<keyword evidence="2 8" id="KW-0436">Ligase</keyword>
<evidence type="ECO:0000256" key="1">
    <source>
        <dbReference type="ARBA" id="ARBA00022490"/>
    </source>
</evidence>
<dbReference type="SUPFAM" id="SSF47323">
    <property type="entry name" value="Anticodon-binding domain of a subclass of class I aminoacyl-tRNA synthetases"/>
    <property type="match status" value="1"/>
</dbReference>
<evidence type="ECO:0000313" key="12">
    <source>
        <dbReference type="Proteomes" id="UP000215332"/>
    </source>
</evidence>
<keyword evidence="6 8" id="KW-0030">Aminoacyl-tRNA synthetase</keyword>
<evidence type="ECO:0000256" key="7">
    <source>
        <dbReference type="ARBA" id="ARBA00047552"/>
    </source>
</evidence>
<dbReference type="eggNOG" id="COG0525">
    <property type="taxonomic scope" value="Bacteria"/>
</dbReference>
<dbReference type="PANTHER" id="PTHR11946:SF93">
    <property type="entry name" value="VALINE--TRNA LIGASE, CHLOROPLASTIC_MITOCHONDRIAL 2"/>
    <property type="match status" value="1"/>
</dbReference>
<evidence type="ECO:0000259" key="9">
    <source>
        <dbReference type="Pfam" id="PF00133"/>
    </source>
</evidence>
<dbReference type="NCBIfam" id="NF009687">
    <property type="entry name" value="PRK13208.1"/>
    <property type="match status" value="1"/>
</dbReference>
<evidence type="ECO:0000256" key="6">
    <source>
        <dbReference type="ARBA" id="ARBA00023146"/>
    </source>
</evidence>
<dbReference type="SUPFAM" id="SSF52374">
    <property type="entry name" value="Nucleotidylyl transferase"/>
    <property type="match status" value="1"/>
</dbReference>
<dbReference type="InterPro" id="IPR014729">
    <property type="entry name" value="Rossmann-like_a/b/a_fold"/>
</dbReference>
<dbReference type="Gene3D" id="3.40.50.620">
    <property type="entry name" value="HUPs"/>
    <property type="match status" value="2"/>
</dbReference>
<dbReference type="InterPro" id="IPR002303">
    <property type="entry name" value="Valyl-tRNA_ligase"/>
</dbReference>
<dbReference type="InterPro" id="IPR013155">
    <property type="entry name" value="M/V/L/I-tRNA-synth_anticd-bd"/>
</dbReference>
<dbReference type="InterPro" id="IPR048044">
    <property type="entry name" value="Valyl-tRNA_ligase_actino"/>
</dbReference>
<dbReference type="PANTHER" id="PTHR11946">
    <property type="entry name" value="VALYL-TRNA SYNTHETASES"/>
    <property type="match status" value="1"/>
</dbReference>
<dbReference type="PRINTS" id="PR00986">
    <property type="entry name" value="TRNASYNTHVAL"/>
</dbReference>
<dbReference type="InterPro" id="IPR033705">
    <property type="entry name" value="Anticodon_Ia_Val"/>
</dbReference>
<reference evidence="11 12" key="1">
    <citation type="submission" date="2017-06" db="EMBL/GenBank/DDBJ databases">
        <authorList>
            <consortium name="Pathogen Informatics"/>
        </authorList>
    </citation>
    <scope>NUCLEOTIDE SEQUENCE [LARGE SCALE GENOMIC DNA]</scope>
    <source>
        <strain evidence="11 12">NCTC11865</strain>
    </source>
</reference>
<gene>
    <name evidence="8 11" type="primary">valS</name>
    <name evidence="11" type="ORF">SAMEA4412665_01064</name>
</gene>
<evidence type="ECO:0000259" key="10">
    <source>
        <dbReference type="Pfam" id="PF08264"/>
    </source>
</evidence>
<comment type="function">
    <text evidence="8">Catalyzes the attachment of valine to tRNA(Val). As ValRS can inadvertently accommodate and process structurally similar amino acids such as threonine, to avoid such errors, it has a 'posttransfer' editing activity that hydrolyzes mischarged Thr-tRNA(Val) in a tRNA-dependent manner.</text>
</comment>
<organism evidence="11 12">
    <name type="scientific">Cutibacterium granulosum</name>
    <dbReference type="NCBI Taxonomy" id="33011"/>
    <lineage>
        <taxon>Bacteria</taxon>
        <taxon>Bacillati</taxon>
        <taxon>Actinomycetota</taxon>
        <taxon>Actinomycetes</taxon>
        <taxon>Propionibacteriales</taxon>
        <taxon>Propionibacteriaceae</taxon>
        <taxon>Cutibacterium</taxon>
    </lineage>
</organism>
<keyword evidence="1 8" id="KW-0963">Cytoplasm</keyword>
<keyword evidence="5 8" id="KW-0648">Protein biosynthesis</keyword>
<sequence>MDANNSLSIHTASVAFTRLQAMTSQTHEENGTPTRGVVPDKPALEGLEAKWGKVWEDEQLYAFHGDQVESREAVFSIDTPPPTVSGHLHPGHVFSYTHTDTIARYQRMRGKKVFYPMGWDDNGLPTERRVQNYYGVRCDPSLPYDPDFEPPAKPDPKHQISISRRNFVELCVKLTAVDEKTFQDLWRSVGLSVDWNQLYTTISPESQRIAQLAFLRNHARGEAYLNDAPTLWDVTYQTAVAQAELEARDYPGAYHRLAFHRDNGDDVFIETTRPELLAACCALIAHPDDERYQHLFGTTVTTPLYGVEVPVIAHPAAEMDKGAGIAMCCTFGDLTDVQWWRELQLPTRTIMGRDGRIIRETPDWIVNTEAYEQIAGKTAFTARKLVVEAVTASGEMDGDPRPTERKANFYEKGDKPLEIIGTRQWYIRNGGRDEELRAQLLERGRELDWVPEHMRHRYENWVEGLNGDWLISRQRFFGVPFPVWYRLDEQGEPDYEHPIVPAEDELPVDPASQAPQGYQEEQRGQAGGFIGDPDVMDTWATSSLTPQLVTGWQRDDDLFAKTFPMDFAPEAHDIIRTWVFSRIVRAHLENGVLPWKRAAISGFVTDPDRKKMSKSKGNTVVPTEIIEQFGADAVRWRAAMARPGMDSPFDKAQMKVGRRLAMKVLNASKFVLGFGAGGKLTDVTNPADLAMLAGLRHLIVTVTEAFEQFNYTAALEASEQFFWTFCDDYLELVKERAYDSDGADEAGALSARTALRTALDVLLRLFAPFLPFVTEEVWSWWKPGSVHIASWPIPEELPCAGDVELLEDISAALVELRGVKSTHKKPMRTPILHATVSAPASMIEHLKLVQTDLAYVSKTEKFTWVEGGEELSLEAELGEPPAKRK</sequence>
<dbReference type="Proteomes" id="UP000215332">
    <property type="component" value="Chromosome 1"/>
</dbReference>
<dbReference type="KEGG" id="cgrn:4412665_01064"/>
<evidence type="ECO:0000256" key="5">
    <source>
        <dbReference type="ARBA" id="ARBA00022917"/>
    </source>
</evidence>
<dbReference type="InterPro" id="IPR022874">
    <property type="entry name" value="Valine-tRNA_ligase_type_2"/>
</dbReference>
<feature type="short sequence motif" description="'KMSKS' region" evidence="8">
    <location>
        <begin position="611"/>
        <end position="615"/>
    </location>
</feature>
<comment type="subcellular location">
    <subcellularLocation>
        <location evidence="8">Cytoplasm</location>
    </subcellularLocation>
</comment>
<accession>A0A239WKG5</accession>
<evidence type="ECO:0000256" key="3">
    <source>
        <dbReference type="ARBA" id="ARBA00022741"/>
    </source>
</evidence>
<comment type="domain">
    <text evidence="8">ValRS has two distinct active sites: one for aminoacylation and one for editing. The misactivated threonine is translocated from the active site to the editing site.</text>
</comment>
<dbReference type="GO" id="GO:0006438">
    <property type="term" value="P:valyl-tRNA aminoacylation"/>
    <property type="evidence" value="ECO:0007669"/>
    <property type="project" value="UniProtKB-UniRule"/>
</dbReference>
<dbReference type="HAMAP" id="MF_02005">
    <property type="entry name" value="Val_tRNA_synth_type2"/>
    <property type="match status" value="1"/>
</dbReference>
<comment type="similarity">
    <text evidence="8">Belongs to the class-I aminoacyl-tRNA synthetase family. ValS type 2 subfamily.</text>
</comment>
<dbReference type="Pfam" id="PF08264">
    <property type="entry name" value="Anticodon_1"/>
    <property type="match status" value="1"/>
</dbReference>
<dbReference type="EC" id="6.1.1.9" evidence="8"/>
<dbReference type="InterPro" id="IPR009008">
    <property type="entry name" value="Val/Leu/Ile-tRNA-synth_edit"/>
</dbReference>
<dbReference type="EMBL" id="LT906441">
    <property type="protein sequence ID" value="SNV34104.1"/>
    <property type="molecule type" value="Genomic_DNA"/>
</dbReference>